<dbReference type="GO" id="GO:0006740">
    <property type="term" value="P:NADPH regeneration"/>
    <property type="evidence" value="ECO:0007669"/>
    <property type="project" value="TreeGrafter"/>
</dbReference>
<dbReference type="OMA" id="IWVGMDE"/>
<dbReference type="InterPro" id="IPR055170">
    <property type="entry name" value="GFO_IDH_MocA-like_dom"/>
</dbReference>
<dbReference type="GO" id="GO:0000166">
    <property type="term" value="F:nucleotide binding"/>
    <property type="evidence" value="ECO:0007669"/>
    <property type="project" value="InterPro"/>
</dbReference>
<dbReference type="STRING" id="655827.E9E3S6"/>
<dbReference type="SUPFAM" id="SSF55347">
    <property type="entry name" value="Glyceraldehyde-3-phosphate dehydrogenase-like, C-terminal domain"/>
    <property type="match status" value="1"/>
</dbReference>
<dbReference type="Gene3D" id="3.40.50.720">
    <property type="entry name" value="NAD(P)-binding Rossmann-like Domain"/>
    <property type="match status" value="1"/>
</dbReference>
<dbReference type="SUPFAM" id="SSF51735">
    <property type="entry name" value="NAD(P)-binding Rossmann-fold domains"/>
    <property type="match status" value="1"/>
</dbReference>
<organism evidence="5">
    <name type="scientific">Metarhizium acridum (strain CQMa 102)</name>
    <dbReference type="NCBI Taxonomy" id="655827"/>
    <lineage>
        <taxon>Eukaryota</taxon>
        <taxon>Fungi</taxon>
        <taxon>Dikarya</taxon>
        <taxon>Ascomycota</taxon>
        <taxon>Pezizomycotina</taxon>
        <taxon>Sordariomycetes</taxon>
        <taxon>Hypocreomycetidae</taxon>
        <taxon>Hypocreales</taxon>
        <taxon>Clavicipitaceae</taxon>
        <taxon>Metarhizium</taxon>
    </lineage>
</organism>
<evidence type="ECO:0000256" key="1">
    <source>
        <dbReference type="ARBA" id="ARBA00010928"/>
    </source>
</evidence>
<name>E9E3S6_METAQ</name>
<dbReference type="EMBL" id="GL698499">
    <property type="protein sequence ID" value="EFY89501.1"/>
    <property type="molecule type" value="Genomic_DNA"/>
</dbReference>
<dbReference type="Proteomes" id="UP000002499">
    <property type="component" value="Unassembled WGS sequence"/>
</dbReference>
<dbReference type="InterPro" id="IPR036291">
    <property type="entry name" value="NAD(P)-bd_dom_sf"/>
</dbReference>
<dbReference type="GO" id="GO:0016491">
    <property type="term" value="F:oxidoreductase activity"/>
    <property type="evidence" value="ECO:0007669"/>
    <property type="project" value="TreeGrafter"/>
</dbReference>
<evidence type="ECO:0000259" key="2">
    <source>
        <dbReference type="Pfam" id="PF01408"/>
    </source>
</evidence>
<feature type="domain" description="Gfo/Idh/MocA-like oxidoreductase N-terminal" evidence="2">
    <location>
        <begin position="5"/>
        <end position="121"/>
    </location>
</feature>
<gene>
    <name evidence="4" type="ORF">MAC_04520</name>
</gene>
<comment type="similarity">
    <text evidence="1">Belongs to the Gfo/Idh/MocA family.</text>
</comment>
<dbReference type="Gene3D" id="3.30.360.10">
    <property type="entry name" value="Dihydrodipicolinate Reductase, domain 2"/>
    <property type="match status" value="1"/>
</dbReference>
<dbReference type="KEGG" id="maw:19248831"/>
<dbReference type="PANTHER" id="PTHR42840:SF5">
    <property type="entry name" value="NAD(P)-BINDING ROSSMANN-FOLD SUPERFAMILY PROTEIN"/>
    <property type="match status" value="1"/>
</dbReference>
<evidence type="ECO:0000313" key="5">
    <source>
        <dbReference type="Proteomes" id="UP000002499"/>
    </source>
</evidence>
<evidence type="ECO:0000259" key="3">
    <source>
        <dbReference type="Pfam" id="PF22725"/>
    </source>
</evidence>
<dbReference type="FunCoup" id="E9E3S6">
    <property type="interactions" value="260"/>
</dbReference>
<dbReference type="AlphaFoldDB" id="E9E3S6"/>
<accession>E9E3S6</accession>
<dbReference type="HOGENOM" id="CLU_023194_3_1_1"/>
<keyword evidence="5" id="KW-1185">Reference proteome</keyword>
<dbReference type="OrthoDB" id="64915at2759"/>
<dbReference type="GeneID" id="19248831"/>
<feature type="domain" description="GFO/IDH/MocA-like oxidoreductase" evidence="3">
    <location>
        <begin position="154"/>
        <end position="274"/>
    </location>
</feature>
<dbReference type="GO" id="GO:0005737">
    <property type="term" value="C:cytoplasm"/>
    <property type="evidence" value="ECO:0007669"/>
    <property type="project" value="TreeGrafter"/>
</dbReference>
<dbReference type="Pfam" id="PF01408">
    <property type="entry name" value="GFO_IDH_MocA"/>
    <property type="match status" value="1"/>
</dbReference>
<reference evidence="4 5" key="1">
    <citation type="journal article" date="2011" name="PLoS Genet.">
        <title>Genome sequencing and comparative transcriptomics of the model entomopathogenic fungi Metarhizium anisopliae and M. acridum.</title>
        <authorList>
            <person name="Gao Q."/>
            <person name="Jin K."/>
            <person name="Ying S.H."/>
            <person name="Zhang Y."/>
            <person name="Xiao G."/>
            <person name="Shang Y."/>
            <person name="Duan Z."/>
            <person name="Hu X."/>
            <person name="Xie X.Q."/>
            <person name="Zhou G."/>
            <person name="Peng G."/>
            <person name="Luo Z."/>
            <person name="Huang W."/>
            <person name="Wang B."/>
            <person name="Fang W."/>
            <person name="Wang S."/>
            <person name="Zhong Y."/>
            <person name="Ma L.J."/>
            <person name="St Leger R.J."/>
            <person name="Zhao G.P."/>
            <person name="Pei Y."/>
            <person name="Feng M.G."/>
            <person name="Xia Y."/>
            <person name="Wang C."/>
        </authorList>
    </citation>
    <scope>NUCLEOTIDE SEQUENCE [LARGE SCALE GENOMIC DNA]</scope>
    <source>
        <strain evidence="4 5">CQMa 102</strain>
    </source>
</reference>
<protein>
    <submittedName>
        <fullName evidence="4">Oxidoreductase family, NAD-binding Rossmann fold protein</fullName>
    </submittedName>
</protein>
<evidence type="ECO:0000313" key="4">
    <source>
        <dbReference type="EMBL" id="EFY89501.1"/>
    </source>
</evidence>
<dbReference type="eggNOG" id="KOG2742">
    <property type="taxonomic scope" value="Eukaryota"/>
</dbReference>
<proteinExistence type="inferred from homology"/>
<dbReference type="InterPro" id="IPR000683">
    <property type="entry name" value="Gfo/Idh/MocA-like_OxRdtase_N"/>
</dbReference>
<dbReference type="InParanoid" id="E9E3S6"/>
<dbReference type="Pfam" id="PF22725">
    <property type="entry name" value="GFO_IDH_MocA_C3"/>
    <property type="match status" value="1"/>
</dbReference>
<dbReference type="PANTHER" id="PTHR42840">
    <property type="entry name" value="NAD(P)-BINDING ROSSMANN-FOLD SUPERFAMILY PROTEIN-RELATED"/>
    <property type="match status" value="1"/>
</dbReference>
<sequence length="356" mass="37843">MTQPIGVAIIGSGLFVKAEHLPAVLGNAKLDLKALYSRSLKSARETASQIKDAPRPDLYSDDAPGSNYADLLRRQDVRAVIVALPIASQPSYVQAALAAGKHVLAEKPIAKDVATAQALISFHDSLPGGGGDGGKPILAVAENFRLVPRLLHAAGQARALGRVTHFSVRVAGLVRPDNKYYGTSWRASPAYQGGFLLDGGVHHAAATRLFLRGEGDAPASVRAFTALTRSHLAPIDTVTAIVRTESGATGTYFHSAGSLMSAFEWEVACERGVVRSDGDVVTVTGEDGSKAETRFERTSGVREEVDAWAGSILDGRGVVVPLQSAREALADLEFLENMFASGAEDGEERRYVLQKW</sequence>